<dbReference type="Proteomes" id="UP000887579">
    <property type="component" value="Unplaced"/>
</dbReference>
<accession>A0AC34GRC5</accession>
<organism evidence="1 2">
    <name type="scientific">Panagrolaimus sp. ES5</name>
    <dbReference type="NCBI Taxonomy" id="591445"/>
    <lineage>
        <taxon>Eukaryota</taxon>
        <taxon>Metazoa</taxon>
        <taxon>Ecdysozoa</taxon>
        <taxon>Nematoda</taxon>
        <taxon>Chromadorea</taxon>
        <taxon>Rhabditida</taxon>
        <taxon>Tylenchina</taxon>
        <taxon>Panagrolaimomorpha</taxon>
        <taxon>Panagrolaimoidea</taxon>
        <taxon>Panagrolaimidae</taxon>
        <taxon>Panagrolaimus</taxon>
    </lineage>
</organism>
<evidence type="ECO:0000313" key="1">
    <source>
        <dbReference type="Proteomes" id="UP000887579"/>
    </source>
</evidence>
<reference evidence="2" key="1">
    <citation type="submission" date="2022-11" db="UniProtKB">
        <authorList>
            <consortium name="WormBaseParasite"/>
        </authorList>
    </citation>
    <scope>IDENTIFICATION</scope>
</reference>
<evidence type="ECO:0000313" key="2">
    <source>
        <dbReference type="WBParaSite" id="ES5_v2.g7129.t1"/>
    </source>
</evidence>
<dbReference type="WBParaSite" id="ES5_v2.g7129.t1">
    <property type="protein sequence ID" value="ES5_v2.g7129.t1"/>
    <property type="gene ID" value="ES5_v2.g7129"/>
</dbReference>
<protein>
    <submittedName>
        <fullName evidence="2">NADH dehydrogenase subunit 4L</fullName>
    </submittedName>
</protein>
<name>A0AC34GRC5_9BILA</name>
<sequence>MHSATLLSSSYRTSSLSCIIVSTRIQQRCYSFVSLLEHYSLFAIALPFLSIPLIRVVFFCCWNVASSISIVLFIVLINIVVCNISRILQKTNEIDKTTT</sequence>
<proteinExistence type="predicted"/>